<organism evidence="2 3">
    <name type="scientific">Puccinia graminis f. sp. tritici (strain CRL 75-36-700-3 / race SCCL)</name>
    <name type="common">Black stem rust fungus</name>
    <dbReference type="NCBI Taxonomy" id="418459"/>
    <lineage>
        <taxon>Eukaryota</taxon>
        <taxon>Fungi</taxon>
        <taxon>Dikarya</taxon>
        <taxon>Basidiomycota</taxon>
        <taxon>Pucciniomycotina</taxon>
        <taxon>Pucciniomycetes</taxon>
        <taxon>Pucciniales</taxon>
        <taxon>Pucciniaceae</taxon>
        <taxon>Puccinia</taxon>
    </lineage>
</organism>
<dbReference type="GeneID" id="10543474"/>
<dbReference type="OrthoDB" id="10529866at2759"/>
<protein>
    <submittedName>
        <fullName evidence="2">Uncharacterized protein</fullName>
    </submittedName>
</protein>
<reference key="1">
    <citation type="submission" date="2007-01" db="EMBL/GenBank/DDBJ databases">
        <title>The Genome Sequence of Puccinia graminis f. sp. tritici Strain CRL 75-36-700-3.</title>
        <authorList>
            <consortium name="The Broad Institute Genome Sequencing Platform"/>
            <person name="Birren B."/>
            <person name="Lander E."/>
            <person name="Galagan J."/>
            <person name="Nusbaum C."/>
            <person name="Devon K."/>
            <person name="Cuomo C."/>
            <person name="Jaffe D."/>
            <person name="Butler J."/>
            <person name="Alvarez P."/>
            <person name="Gnerre S."/>
            <person name="Grabherr M."/>
            <person name="Mauceli E."/>
            <person name="Brockman W."/>
            <person name="Young S."/>
            <person name="LaButti K."/>
            <person name="Sykes S."/>
            <person name="DeCaprio D."/>
            <person name="Crawford M."/>
            <person name="Koehrsen M."/>
            <person name="Engels R."/>
            <person name="Montgomery P."/>
            <person name="Pearson M."/>
            <person name="Howarth C."/>
            <person name="Larson L."/>
            <person name="White J."/>
            <person name="Zeng Q."/>
            <person name="Kodira C."/>
            <person name="Yandava C."/>
            <person name="Alvarado L."/>
            <person name="O'Leary S."/>
            <person name="Szabo L."/>
            <person name="Dean R."/>
            <person name="Schein J."/>
        </authorList>
    </citation>
    <scope>NUCLEOTIDE SEQUENCE</scope>
    <source>
        <strain>CRL 75-36-700-3</strain>
    </source>
</reference>
<dbReference type="AlphaFoldDB" id="E3L9L7"/>
<evidence type="ECO:0000256" key="1">
    <source>
        <dbReference type="SAM" id="MobiDB-lite"/>
    </source>
</evidence>
<dbReference type="HOGENOM" id="CLU_2016356_0_0_1"/>
<sequence>MALLFGAQGRRRSRQFDGEGCHALCGASKEPVDKRSYLLGSDLSPGAWHQGGQGKNHGPAWNIKPNPINRTDKSRADNALHCLDYKPAPVKSLDGLQKSLIAPSLDHFNDWGHQSRHRPRVRH</sequence>
<dbReference type="InParanoid" id="E3L9L7"/>
<reference evidence="3" key="2">
    <citation type="journal article" date="2011" name="Proc. Natl. Acad. Sci. U.S.A.">
        <title>Obligate biotrophy features unraveled by the genomic analysis of rust fungi.</title>
        <authorList>
            <person name="Duplessis S."/>
            <person name="Cuomo C.A."/>
            <person name="Lin Y.-C."/>
            <person name="Aerts A."/>
            <person name="Tisserant E."/>
            <person name="Veneault-Fourrey C."/>
            <person name="Joly D.L."/>
            <person name="Hacquard S."/>
            <person name="Amselem J."/>
            <person name="Cantarel B.L."/>
            <person name="Chiu R."/>
            <person name="Coutinho P.M."/>
            <person name="Feau N."/>
            <person name="Field M."/>
            <person name="Frey P."/>
            <person name="Gelhaye E."/>
            <person name="Goldberg J."/>
            <person name="Grabherr M.G."/>
            <person name="Kodira C.D."/>
            <person name="Kohler A."/>
            <person name="Kuees U."/>
            <person name="Lindquist E.A."/>
            <person name="Lucas S.M."/>
            <person name="Mago R."/>
            <person name="Mauceli E."/>
            <person name="Morin E."/>
            <person name="Murat C."/>
            <person name="Pangilinan J.L."/>
            <person name="Park R."/>
            <person name="Pearson M."/>
            <person name="Quesneville H."/>
            <person name="Rouhier N."/>
            <person name="Sakthikumar S."/>
            <person name="Salamov A.A."/>
            <person name="Schmutz J."/>
            <person name="Selles B."/>
            <person name="Shapiro H."/>
            <person name="Tanguay P."/>
            <person name="Tuskan G.A."/>
            <person name="Henrissat B."/>
            <person name="Van de Peer Y."/>
            <person name="Rouze P."/>
            <person name="Ellis J.G."/>
            <person name="Dodds P.N."/>
            <person name="Schein J.E."/>
            <person name="Zhong S."/>
            <person name="Hamelin R.C."/>
            <person name="Grigoriev I.V."/>
            <person name="Szabo L.J."/>
            <person name="Martin F."/>
        </authorList>
    </citation>
    <scope>NUCLEOTIDE SEQUENCE [LARGE SCALE GENOMIC DNA]</scope>
    <source>
        <strain evidence="3">CRL 75-36-700-3 / race SCCL</strain>
    </source>
</reference>
<feature type="region of interest" description="Disordered" evidence="1">
    <location>
        <begin position="44"/>
        <end position="74"/>
    </location>
</feature>
<proteinExistence type="predicted"/>
<name>E3L9L7_PUCGT</name>
<dbReference type="VEuPathDB" id="FungiDB:PGTG_19188"/>
<accession>E3L9L7</accession>
<dbReference type="RefSeq" id="XP_003337661.2">
    <property type="nucleotide sequence ID" value="XM_003337613.2"/>
</dbReference>
<dbReference type="EMBL" id="DS178386">
    <property type="protein sequence ID" value="EFP93242.2"/>
    <property type="molecule type" value="Genomic_DNA"/>
</dbReference>
<keyword evidence="3" id="KW-1185">Reference proteome</keyword>
<dbReference type="Proteomes" id="UP000008783">
    <property type="component" value="Unassembled WGS sequence"/>
</dbReference>
<evidence type="ECO:0000313" key="2">
    <source>
        <dbReference type="EMBL" id="EFP93242.2"/>
    </source>
</evidence>
<gene>
    <name evidence="2" type="ORF">PGTG_19188</name>
</gene>
<dbReference type="KEGG" id="pgr:PGTG_19188"/>
<evidence type="ECO:0000313" key="3">
    <source>
        <dbReference type="Proteomes" id="UP000008783"/>
    </source>
</evidence>